<sequence length="45" mass="4584">MALVCRSGKEGCGEKSKGSLGEKGGGRDQTCSDDVILLNGGKRDA</sequence>
<evidence type="ECO:0000313" key="2">
    <source>
        <dbReference type="EMBL" id="JAC68143.1"/>
    </source>
</evidence>
<protein>
    <submittedName>
        <fullName evidence="2">Uncharacterized protein</fullName>
    </submittedName>
</protein>
<feature type="region of interest" description="Disordered" evidence="1">
    <location>
        <begin position="1"/>
        <end position="32"/>
    </location>
</feature>
<accession>A0A061R864</accession>
<proteinExistence type="predicted"/>
<gene>
    <name evidence="2" type="ORF">TSPGSL018_9441</name>
</gene>
<evidence type="ECO:0000256" key="1">
    <source>
        <dbReference type="SAM" id="MobiDB-lite"/>
    </source>
</evidence>
<reference evidence="2" key="1">
    <citation type="submission" date="2014-05" db="EMBL/GenBank/DDBJ databases">
        <title>The transcriptome of the halophilic microalga Tetraselmis sp. GSL018 isolated from the Great Salt Lake, Utah.</title>
        <authorList>
            <person name="Jinkerson R.E."/>
            <person name="D'Adamo S."/>
            <person name="Posewitz M.C."/>
        </authorList>
    </citation>
    <scope>NUCLEOTIDE SEQUENCE</scope>
    <source>
        <strain evidence="2">GSL018</strain>
    </source>
</reference>
<dbReference type="AlphaFoldDB" id="A0A061R864"/>
<dbReference type="EMBL" id="GBEZ01018277">
    <property type="protein sequence ID" value="JAC68143.1"/>
    <property type="molecule type" value="Transcribed_RNA"/>
</dbReference>
<name>A0A061R864_9CHLO</name>
<organism evidence="2">
    <name type="scientific">Tetraselmis sp. GSL018</name>
    <dbReference type="NCBI Taxonomy" id="582737"/>
    <lineage>
        <taxon>Eukaryota</taxon>
        <taxon>Viridiplantae</taxon>
        <taxon>Chlorophyta</taxon>
        <taxon>core chlorophytes</taxon>
        <taxon>Chlorodendrophyceae</taxon>
        <taxon>Chlorodendrales</taxon>
        <taxon>Chlorodendraceae</taxon>
        <taxon>Tetraselmis</taxon>
    </lineage>
</organism>
<feature type="compositionally biased region" description="Basic and acidic residues" evidence="1">
    <location>
        <begin position="7"/>
        <end position="17"/>
    </location>
</feature>